<sequence>MLDMTLETASLIADETLRKGREMKFAPLTVAVLDAGGQLKVLKREDGCSLLRPQVAMGKAAATLGFGFGGRELARRAAKMPALFNSLTAMSEGNFVPLPGGVIVKNKDGRILGAVGVTGDVSENDELCAVHAIEKAGLVADTGGE</sequence>
<dbReference type="Proteomes" id="UP000277424">
    <property type="component" value="Unassembled WGS sequence"/>
</dbReference>
<accession>A0A420WNP5</accession>
<comment type="caution">
    <text evidence="1">The sequence shown here is derived from an EMBL/GenBank/DDBJ whole genome shotgun (WGS) entry which is preliminary data.</text>
</comment>
<reference evidence="1 2" key="1">
    <citation type="submission" date="2018-10" db="EMBL/GenBank/DDBJ databases">
        <title>Comparative analysis of microorganisms from saline springs in Andes Mountain Range, Colombia.</title>
        <authorList>
            <person name="Rubin E."/>
        </authorList>
    </citation>
    <scope>NUCLEOTIDE SEQUENCE [LARGE SCALE GENOMIC DNA]</scope>
    <source>
        <strain evidence="1 2">USBA 36</strain>
    </source>
</reference>
<evidence type="ECO:0000313" key="2">
    <source>
        <dbReference type="Proteomes" id="UP000277424"/>
    </source>
</evidence>
<dbReference type="RefSeq" id="WP_008942651.1">
    <property type="nucleotide sequence ID" value="NZ_RBIG01000001.1"/>
</dbReference>
<dbReference type="InterPro" id="IPR052517">
    <property type="entry name" value="GlcG_carb_metab_protein"/>
</dbReference>
<dbReference type="AlphaFoldDB" id="A0A420WNP5"/>
<dbReference type="Pfam" id="PF03928">
    <property type="entry name" value="HbpS-like"/>
    <property type="match status" value="1"/>
</dbReference>
<dbReference type="PANTHER" id="PTHR34309">
    <property type="entry name" value="SLR1406 PROTEIN"/>
    <property type="match status" value="1"/>
</dbReference>
<dbReference type="PANTHER" id="PTHR34309:SF10">
    <property type="entry name" value="SLR1406 PROTEIN"/>
    <property type="match status" value="1"/>
</dbReference>
<name>A0A420WNP5_9PROT</name>
<protein>
    <submittedName>
        <fullName evidence="1">Uncharacterized protein GlcG (DUF336 family)</fullName>
    </submittedName>
</protein>
<proteinExistence type="predicted"/>
<dbReference type="InterPro" id="IPR005624">
    <property type="entry name" value="PduO/GlcC-like"/>
</dbReference>
<dbReference type="OrthoDB" id="9815788at2"/>
<dbReference type="EMBL" id="RBIG01000001">
    <property type="protein sequence ID" value="RKQ72600.1"/>
    <property type="molecule type" value="Genomic_DNA"/>
</dbReference>
<organism evidence="1 2">
    <name type="scientific">Oceanibaculum indicum</name>
    <dbReference type="NCBI Taxonomy" id="526216"/>
    <lineage>
        <taxon>Bacteria</taxon>
        <taxon>Pseudomonadati</taxon>
        <taxon>Pseudomonadota</taxon>
        <taxon>Alphaproteobacteria</taxon>
        <taxon>Rhodospirillales</taxon>
        <taxon>Oceanibaculaceae</taxon>
        <taxon>Oceanibaculum</taxon>
    </lineage>
</organism>
<evidence type="ECO:0000313" key="1">
    <source>
        <dbReference type="EMBL" id="RKQ72600.1"/>
    </source>
</evidence>
<dbReference type="Gene3D" id="3.30.450.150">
    <property type="entry name" value="Haem-degrading domain"/>
    <property type="match status" value="1"/>
</dbReference>
<dbReference type="InterPro" id="IPR038084">
    <property type="entry name" value="PduO/GlcC-like_sf"/>
</dbReference>
<dbReference type="SUPFAM" id="SSF143744">
    <property type="entry name" value="GlcG-like"/>
    <property type="match status" value="1"/>
</dbReference>
<gene>
    <name evidence="1" type="ORF">BCL74_0368</name>
</gene>